<evidence type="ECO:0000313" key="2">
    <source>
        <dbReference type="EMBL" id="QWU84559.1"/>
    </source>
</evidence>
<keyword evidence="1" id="KW-0732">Signal</keyword>
<evidence type="ECO:0000313" key="3">
    <source>
        <dbReference type="Proteomes" id="UP000683401"/>
    </source>
</evidence>
<keyword evidence="3" id="KW-1185">Reference proteome</keyword>
<evidence type="ECO:0000256" key="1">
    <source>
        <dbReference type="SAM" id="SignalP"/>
    </source>
</evidence>
<dbReference type="RefSeq" id="WP_198728374.1">
    <property type="nucleotide sequence ID" value="NZ_CP076668.1"/>
</dbReference>
<proteinExistence type="predicted"/>
<evidence type="ECO:0008006" key="4">
    <source>
        <dbReference type="Google" id="ProtNLM"/>
    </source>
</evidence>
<feature type="signal peptide" evidence="1">
    <location>
        <begin position="1"/>
        <end position="22"/>
    </location>
</feature>
<dbReference type="PROSITE" id="PS51257">
    <property type="entry name" value="PROKAR_LIPOPROTEIN"/>
    <property type="match status" value="1"/>
</dbReference>
<feature type="chain" id="PRO_5047192057" description="Lipoprotein" evidence="1">
    <location>
        <begin position="23"/>
        <end position="113"/>
    </location>
</feature>
<protein>
    <recommendedName>
        <fullName evidence="4">Lipoprotein</fullName>
    </recommendedName>
</protein>
<sequence>MRLSLFPAMTVVFALLSGCVSAPNQPTRILQTSKNPDEYVQCAMPKLQEHSLNPVLSQSQRHYKIIVSSPVASDNILEVYKAPAGGKVFLYERQLSASSLITSRFERAAKECL</sequence>
<organism evidence="2 3">
    <name type="scientific">Pseudomonas lijiangensis</name>
    <dbReference type="NCBI Taxonomy" id="2995658"/>
    <lineage>
        <taxon>Bacteria</taxon>
        <taxon>Pseudomonadati</taxon>
        <taxon>Pseudomonadota</taxon>
        <taxon>Gammaproteobacteria</taxon>
        <taxon>Pseudomonadales</taxon>
        <taxon>Pseudomonadaceae</taxon>
        <taxon>Pseudomonas</taxon>
    </lineage>
</organism>
<dbReference type="Proteomes" id="UP000683401">
    <property type="component" value="Chromosome"/>
</dbReference>
<reference evidence="3" key="1">
    <citation type="submission" date="2021-06" db="EMBL/GenBank/DDBJ databases">
        <title>Identification of Pseudomonas cichorii causing bacterial leaf black spot of flue-cured tobacco, a new disease in China.</title>
        <authorList>
            <person name="Lu C.-H."/>
        </authorList>
    </citation>
    <scope>NUCLEOTIDE SEQUENCE [LARGE SCALE GENOMIC DNA]</scope>
    <source>
        <strain evidence="3">LJ2</strain>
    </source>
</reference>
<dbReference type="EMBL" id="CP076668">
    <property type="protein sequence ID" value="QWU84559.1"/>
    <property type="molecule type" value="Genomic_DNA"/>
</dbReference>
<name>A0ABX8HV53_9PSED</name>
<accession>A0ABX8HV53</accession>
<gene>
    <name evidence="2" type="ORF">KQP88_07310</name>
</gene>